<dbReference type="InterPro" id="IPR040758">
    <property type="entry name" value="PrmC_N"/>
</dbReference>
<organism evidence="8 9">
    <name type="scientific">Candidatus Riesia pediculischaeffi</name>
    <dbReference type="NCBI Taxonomy" id="428411"/>
    <lineage>
        <taxon>Bacteria</taxon>
        <taxon>Pseudomonadati</taxon>
        <taxon>Pseudomonadota</taxon>
        <taxon>Gammaproteobacteria</taxon>
        <taxon>Enterobacterales</taxon>
        <taxon>Enterobacteriaceae</taxon>
        <taxon>Candidatus Riesia</taxon>
    </lineage>
</organism>
<comment type="catalytic activity">
    <reaction evidence="4 5">
        <text>L-glutaminyl-[peptide chain release factor] + S-adenosyl-L-methionine = N(5)-methyl-L-glutaminyl-[peptide chain release factor] + S-adenosyl-L-homocysteine + H(+)</text>
        <dbReference type="Rhea" id="RHEA:42896"/>
        <dbReference type="Rhea" id="RHEA-COMP:10271"/>
        <dbReference type="Rhea" id="RHEA-COMP:10272"/>
        <dbReference type="ChEBI" id="CHEBI:15378"/>
        <dbReference type="ChEBI" id="CHEBI:30011"/>
        <dbReference type="ChEBI" id="CHEBI:57856"/>
        <dbReference type="ChEBI" id="CHEBI:59789"/>
        <dbReference type="ChEBI" id="CHEBI:61891"/>
        <dbReference type="EC" id="2.1.1.297"/>
    </reaction>
</comment>
<dbReference type="GO" id="GO:0032259">
    <property type="term" value="P:methylation"/>
    <property type="evidence" value="ECO:0007669"/>
    <property type="project" value="UniProtKB-KW"/>
</dbReference>
<feature type="binding site" evidence="5">
    <location>
        <position position="137"/>
    </location>
    <ligand>
        <name>S-adenosyl-L-methionine</name>
        <dbReference type="ChEBI" id="CHEBI:59789"/>
    </ligand>
</feature>
<dbReference type="KEGG" id="rped:AOQ87_00600"/>
<dbReference type="PANTHER" id="PTHR18895:SF74">
    <property type="entry name" value="MTRF1L RELEASE FACTOR GLUTAMINE METHYLTRANSFERASE"/>
    <property type="match status" value="1"/>
</dbReference>
<dbReference type="Pfam" id="PF13847">
    <property type="entry name" value="Methyltransf_31"/>
    <property type="match status" value="1"/>
</dbReference>
<dbReference type="PROSITE" id="PS00092">
    <property type="entry name" value="N6_MTASE"/>
    <property type="match status" value="1"/>
</dbReference>
<gene>
    <name evidence="5" type="primary">prmC</name>
    <name evidence="8" type="ORF">AOQ87_00600</name>
</gene>
<evidence type="ECO:0000256" key="3">
    <source>
        <dbReference type="ARBA" id="ARBA00022691"/>
    </source>
</evidence>
<evidence type="ECO:0000259" key="7">
    <source>
        <dbReference type="Pfam" id="PF17827"/>
    </source>
</evidence>
<dbReference type="InterPro" id="IPR029063">
    <property type="entry name" value="SAM-dependent_MTases_sf"/>
</dbReference>
<dbReference type="HAMAP" id="MF_02126">
    <property type="entry name" value="RF_methyltr_PrmC"/>
    <property type="match status" value="1"/>
</dbReference>
<keyword evidence="3 5" id="KW-0949">S-adenosyl-L-methionine</keyword>
<dbReference type="NCBIfam" id="TIGR00536">
    <property type="entry name" value="hemK_fam"/>
    <property type="match status" value="1"/>
</dbReference>
<accession>A0A1V0HKD6</accession>
<dbReference type="InterPro" id="IPR004556">
    <property type="entry name" value="HemK-like"/>
</dbReference>
<dbReference type="AlphaFoldDB" id="A0A1V0HKD6"/>
<keyword evidence="2 5" id="KW-0808">Transferase</keyword>
<reference evidence="8 9" key="1">
    <citation type="submission" date="2015-10" db="EMBL/GenBank/DDBJ databases">
        <title>Survey of human and primate louse endosymbionts.</title>
        <authorList>
            <person name="Boyd B.M."/>
        </authorList>
    </citation>
    <scope>NUCLEOTIDE SEQUENCE [LARGE SCALE GENOMIC DNA]</scope>
    <source>
        <strain evidence="8 9">PTSK</strain>
    </source>
</reference>
<dbReference type="Gene3D" id="3.40.50.150">
    <property type="entry name" value="Vaccinia Virus protein VP39"/>
    <property type="match status" value="1"/>
</dbReference>
<dbReference type="RefSeq" id="WP_080626478.1">
    <property type="nucleotide sequence ID" value="NZ_CP012839.1"/>
</dbReference>
<evidence type="ECO:0000256" key="1">
    <source>
        <dbReference type="ARBA" id="ARBA00022603"/>
    </source>
</evidence>
<sequence>MKYQTWLNYAYNKLLFKREALIFLKHVLKKKEADIFAYPEQEITSNQQMRLKKLLLLRNIGLPVAYLINEKEFWSLPLFVSMKTMIPRPETEHLVELSLKLINDRRNLKILDLGVGAGSISLALAKELPDSSIIGVDIDESVVSIATQNSINLSISNVKFFKSNWFSIFHRKNKFFDMIVSNPPYVHEDDPCLKVGDVRYEPRKALISKRDGLFDIELIVKQSKFFLKESGWLIIEHGCSQSEQVRKLFMYHSYATVKTIQDYSGKDRITFGRSKS</sequence>
<evidence type="ECO:0000313" key="9">
    <source>
        <dbReference type="Proteomes" id="UP000242793"/>
    </source>
</evidence>
<evidence type="ECO:0000313" key="8">
    <source>
        <dbReference type="EMBL" id="ARC53202.1"/>
    </source>
</evidence>
<name>A0A1V0HKD6_9ENTR</name>
<feature type="binding site" evidence="5">
    <location>
        <position position="165"/>
    </location>
    <ligand>
        <name>S-adenosyl-L-methionine</name>
        <dbReference type="ChEBI" id="CHEBI:59789"/>
    </ligand>
</feature>
<dbReference type="EC" id="2.1.1.297" evidence="5"/>
<evidence type="ECO:0000256" key="4">
    <source>
        <dbReference type="ARBA" id="ARBA00048391"/>
    </source>
</evidence>
<evidence type="ECO:0000259" key="6">
    <source>
        <dbReference type="Pfam" id="PF13847"/>
    </source>
</evidence>
<dbReference type="Gene3D" id="1.10.8.10">
    <property type="entry name" value="DNA helicase RuvA subunit, C-terminal domain"/>
    <property type="match status" value="1"/>
</dbReference>
<evidence type="ECO:0000256" key="2">
    <source>
        <dbReference type="ARBA" id="ARBA00022679"/>
    </source>
</evidence>
<dbReference type="NCBIfam" id="TIGR03534">
    <property type="entry name" value="RF_mod_PrmC"/>
    <property type="match status" value="1"/>
</dbReference>
<dbReference type="InterPro" id="IPR025714">
    <property type="entry name" value="Methyltranfer_dom"/>
</dbReference>
<dbReference type="STRING" id="428411.AOQ87_00600"/>
<feature type="binding site" evidence="5">
    <location>
        <begin position="182"/>
        <end position="185"/>
    </location>
    <ligand>
        <name>substrate</name>
    </ligand>
</feature>
<dbReference type="InterPro" id="IPR002052">
    <property type="entry name" value="DNA_methylase_N6_adenine_CS"/>
</dbReference>
<protein>
    <recommendedName>
        <fullName evidence="5">Release factor glutamine methyltransferase</fullName>
        <shortName evidence="5">RF MTase</shortName>
        <ecNumber evidence="5">2.1.1.297</ecNumber>
    </recommendedName>
    <alternativeName>
        <fullName evidence="5">N5-glutamine methyltransferase PrmC</fullName>
    </alternativeName>
    <alternativeName>
        <fullName evidence="5">Protein-(glutamine-N5) MTase PrmC</fullName>
    </alternativeName>
    <alternativeName>
        <fullName evidence="5">Protein-glutamine N-methyltransferase PrmC</fullName>
    </alternativeName>
</protein>
<evidence type="ECO:0000256" key="5">
    <source>
        <dbReference type="HAMAP-Rule" id="MF_02126"/>
    </source>
</evidence>
<dbReference type="Pfam" id="PF17827">
    <property type="entry name" value="PrmC_N"/>
    <property type="match status" value="1"/>
</dbReference>
<dbReference type="SUPFAM" id="SSF53335">
    <property type="entry name" value="S-adenosyl-L-methionine-dependent methyltransferases"/>
    <property type="match status" value="1"/>
</dbReference>
<dbReference type="FunFam" id="3.40.50.150:FF:000053">
    <property type="entry name" value="Release factor glutamine methyltransferase"/>
    <property type="match status" value="1"/>
</dbReference>
<keyword evidence="1 5" id="KW-0489">Methyltransferase</keyword>
<dbReference type="EMBL" id="CP012839">
    <property type="protein sequence ID" value="ARC53202.1"/>
    <property type="molecule type" value="Genomic_DNA"/>
</dbReference>
<dbReference type="InterPro" id="IPR050320">
    <property type="entry name" value="N5-glutamine_MTase"/>
</dbReference>
<proteinExistence type="inferred from homology"/>
<keyword evidence="9" id="KW-1185">Reference proteome</keyword>
<comment type="function">
    <text evidence="5">Methylates the class 1 translation termination release factors RF1/PrfA and RF2/PrfB on the glutamine residue of the universally conserved GGQ motif.</text>
</comment>
<dbReference type="Proteomes" id="UP000242793">
    <property type="component" value="Chromosome"/>
</dbReference>
<dbReference type="CDD" id="cd02440">
    <property type="entry name" value="AdoMet_MTases"/>
    <property type="match status" value="1"/>
</dbReference>
<feature type="domain" description="Methyltransferase" evidence="6">
    <location>
        <begin position="106"/>
        <end position="246"/>
    </location>
</feature>
<dbReference type="GO" id="GO:0003676">
    <property type="term" value="F:nucleic acid binding"/>
    <property type="evidence" value="ECO:0007669"/>
    <property type="project" value="InterPro"/>
</dbReference>
<dbReference type="PANTHER" id="PTHR18895">
    <property type="entry name" value="HEMK METHYLTRANSFERASE"/>
    <property type="match status" value="1"/>
</dbReference>
<dbReference type="GO" id="GO:0102559">
    <property type="term" value="F:peptide chain release factor N(5)-glutamine methyltransferase activity"/>
    <property type="evidence" value="ECO:0007669"/>
    <property type="project" value="UniProtKB-EC"/>
</dbReference>
<feature type="domain" description="Release factor glutamine methyltransferase N-terminal" evidence="7">
    <location>
        <begin position="18"/>
        <end position="68"/>
    </location>
</feature>
<feature type="binding site" evidence="5">
    <location>
        <position position="182"/>
    </location>
    <ligand>
        <name>S-adenosyl-L-methionine</name>
        <dbReference type="ChEBI" id="CHEBI:59789"/>
    </ligand>
</feature>
<dbReference type="InterPro" id="IPR019874">
    <property type="entry name" value="RF_methyltr_PrmC"/>
</dbReference>
<feature type="binding site" evidence="5">
    <location>
        <begin position="114"/>
        <end position="118"/>
    </location>
    <ligand>
        <name>S-adenosyl-L-methionine</name>
        <dbReference type="ChEBI" id="CHEBI:59789"/>
    </ligand>
</feature>
<comment type="similarity">
    <text evidence="5">Belongs to the protein N5-glutamine methyltransferase family. PrmC subfamily.</text>
</comment>